<keyword evidence="5 6" id="KW-0472">Membrane</keyword>
<keyword evidence="4 6" id="KW-1133">Transmembrane helix</keyword>
<feature type="region of interest" description="Disordered" evidence="7">
    <location>
        <begin position="250"/>
        <end position="420"/>
    </location>
</feature>
<sequence>MRENLLKFLQQGIWASLTGGWYYDSTHSSFTNIFHLYTWLFLLCAPFILYLAVSLTWIAIIGYSFAIVVFFITLKLVNNHLHRTFDSEEHLLKRSTSSNKDDKVVEIEHDVDRDLEQPQPSGDVPNNSDESKLKRQNTDVEEDTSLDWTGHQSLWNDLIGHESGRVTIKDTSKTSLNVEDEAVKDVDVEEDSNGNKIPVQQASLTDTKASTLLKKSIEDERLVDSSGNLKVKEGKMLLTIAEFLAEDSDRPSTSKGVLVKENVQSSSRQFNNEKERQVQKIEDFRNLPHLSSSSGDEYWSESDDHHSSHSSSSWSTCNSSKKEFSAPTRATSRIQRRGGFRNRGRHIKPSAKIARRRQGFAATRTSSNQQTAKSSGEVEHFKSIEKREKVSINDRQGRGDASNSLTSLSSSTTLPTSSSINHTVFSFDTSSLRLSDDKYKKKDSSASESEQHVGIPSEHTERSQKSSSRKRHDRYRRNAPTRTQSHPIDIPGHPRLSETSFKRKSSRSLSNASRHRHPAGDQPVPPSCERKSMERTSFIHPNEEDVPGCSVRRRNTSESKALKLHRAANHTDTTEGAIHSFQDEFGNWMTYTFGCDSPGVALPDQHSLYRPTSARSRVKSSSSMSMQDSTTEQATSSHQFRSELPSDSMSGPMQRFASPRLPEQQQLLLESMRRMIENGQRVPSFPPADTSPSSIMSQLDIPRRVSTPRVKLHYRLNLLPFKSITIQYDRLALLDLLDRNVLTADAVFSVIVAGIVAFFGLLLLAQNLFYDVWAFWLCFVMAASQFSLVKSVQPDSASPTHGHNRIIAYSRPFYFIISASLLLLFNYLSDPSNIYLEGIPLYGLQLFNNHGCQIARDFMFVFVLLLPCVFLFGLLPQINTFLLYLFEQTEIHAFGGSASTSLAASTFSLLRSLLTSALLYGFTYGALVTKEGSQHILFSLFCGLLISVSYHLSRQTTSLSTLWSIIKILPKSRDSDPTDRLSKDPATEADNISSRYTFETVKSRLESEVILCPVISVLFFAVHCSTAFTALQNTLTPVLLCLVGGLGFLLHYFLPQLRKNIPWLLFAHPILKAHEHKLFEVTEKARLMWFERVYMIFTFFERNVLFPVFIMNELTREASNVTTTYGNAFGCVIITVIGLKLVRNAYISPSTQYLVISFSKLFVTYDARNLDDSVLISYYVFGILFVKFQELIMKLQFWLIYICPWQITWGSALHAFAQPFAVPHSAFLVAHAILASILQAPFAPFLGSALFLSSYPRPLKFWERNYNTKRKDHSNTPLSSQIGQGPQSDNNNLNSIFYEHLTYSLQKSLAGDLALGRWGNVYPGDCFILASDDLNAMVHVVELGNGLVTFQLRGLEFNGTYCQQREVEAINEDADISNACCCCKIGKIKGMLSFNAAFHHRWLAWQVVISNYVLEGYSISDINATAMLGVFDLRKVINNYIVKGIIYFLITHDSLEKWIQNENIRSQLVQLEQADYADDDPTFVGAIDEDYDNWLFGVSRGKFFEVYGSWIEHCCKERLKEHEAIDYSQPSKLVTLCYAITVLGRRALGTASQTVSSNLDSFLHGLHSLFKGDFRITSPKDEWVFVDMNLLQNVIAPGVRMALKLHQDYFSNPEEYDEYDVLYKAVEGYSSNMVITHEGDPEWRKAVLCNVPSLLALRRVTSETFIDQYSVVTLNNRALGFSVVKVNRECVRGLWAGQQNELIFLRNRNPERGSIQNAKQVLRNMINSSCDQPIGYPIYVSPLTSSFTNSSESLNSILGGPLTFSRLRAIFTNFITW</sequence>
<feature type="transmembrane region" description="Helical" evidence="6">
    <location>
        <begin position="934"/>
        <end position="952"/>
    </location>
</feature>
<feature type="compositionally biased region" description="Basic and acidic residues" evidence="7">
    <location>
        <begin position="271"/>
        <end position="286"/>
    </location>
</feature>
<evidence type="ECO:0000256" key="1">
    <source>
        <dbReference type="ARBA" id="ARBA00004141"/>
    </source>
</evidence>
<feature type="compositionally biased region" description="Basic and acidic residues" evidence="7">
    <location>
        <begin position="376"/>
        <end position="398"/>
    </location>
</feature>
<feature type="region of interest" description="Disordered" evidence="7">
    <location>
        <begin position="440"/>
        <end position="552"/>
    </location>
</feature>
<feature type="transmembrane region" description="Helical" evidence="6">
    <location>
        <begin position="772"/>
        <end position="792"/>
    </location>
</feature>
<evidence type="ECO:0000256" key="3">
    <source>
        <dbReference type="ARBA" id="ARBA00022692"/>
    </source>
</evidence>
<feature type="compositionally biased region" description="Basic residues" evidence="7">
    <location>
        <begin position="467"/>
        <end position="479"/>
    </location>
</feature>
<gene>
    <name evidence="9" type="ORF">CVLEPA_LOCUS17909</name>
</gene>
<comment type="caution">
    <text evidence="9">The sequence shown here is derived from an EMBL/GenBank/DDBJ whole genome shotgun (WGS) entry which is preliminary data.</text>
</comment>
<feature type="compositionally biased region" description="Polar residues" evidence="7">
    <location>
        <begin position="363"/>
        <end position="374"/>
    </location>
</feature>
<accession>A0ABP0G2C9</accession>
<protein>
    <recommendedName>
        <fullName evidence="6">Pecanex-like protein</fullName>
    </recommendedName>
</protein>
<evidence type="ECO:0000256" key="7">
    <source>
        <dbReference type="SAM" id="MobiDB-lite"/>
    </source>
</evidence>
<feature type="compositionally biased region" description="Basic and acidic residues" evidence="7">
    <location>
        <begin position="440"/>
        <end position="451"/>
    </location>
</feature>
<feature type="compositionally biased region" description="Low complexity" evidence="7">
    <location>
        <begin position="402"/>
        <end position="419"/>
    </location>
</feature>
<feature type="transmembrane region" description="Helical" evidence="6">
    <location>
        <begin position="858"/>
        <end position="886"/>
    </location>
</feature>
<feature type="transmembrane region" description="Helical" evidence="6">
    <location>
        <begin position="1034"/>
        <end position="1054"/>
    </location>
</feature>
<feature type="compositionally biased region" description="Basic residues" evidence="7">
    <location>
        <begin position="334"/>
        <end position="358"/>
    </location>
</feature>
<feature type="compositionally biased region" description="Polar residues" evidence="7">
    <location>
        <begin position="118"/>
        <end position="128"/>
    </location>
</feature>
<comment type="similarity">
    <text evidence="2 6">Belongs to the pecanex family.</text>
</comment>
<feature type="region of interest" description="Disordered" evidence="7">
    <location>
        <begin position="611"/>
        <end position="655"/>
    </location>
</feature>
<feature type="region of interest" description="Disordered" evidence="7">
    <location>
        <begin position="110"/>
        <end position="146"/>
    </location>
</feature>
<dbReference type="PANTHER" id="PTHR12372:SF7">
    <property type="entry name" value="PROTEIN PECANEX"/>
    <property type="match status" value="1"/>
</dbReference>
<evidence type="ECO:0000256" key="4">
    <source>
        <dbReference type="ARBA" id="ARBA00022989"/>
    </source>
</evidence>
<dbReference type="EMBL" id="CAWYQH010000101">
    <property type="protein sequence ID" value="CAK8685989.1"/>
    <property type="molecule type" value="Genomic_DNA"/>
</dbReference>
<evidence type="ECO:0000313" key="10">
    <source>
        <dbReference type="Proteomes" id="UP001642483"/>
    </source>
</evidence>
<feature type="transmembrane region" description="Helical" evidence="6">
    <location>
        <begin position="33"/>
        <end position="51"/>
    </location>
</feature>
<dbReference type="PANTHER" id="PTHR12372">
    <property type="entry name" value="PECANEX"/>
    <property type="match status" value="1"/>
</dbReference>
<name>A0ABP0G2C9_CLALP</name>
<feature type="compositionally biased region" description="Polar residues" evidence="7">
    <location>
        <begin position="630"/>
        <end position="651"/>
    </location>
</feature>
<feature type="transmembrane region" description="Helical" evidence="6">
    <location>
        <begin position="1009"/>
        <end position="1028"/>
    </location>
</feature>
<keyword evidence="10" id="KW-1185">Reference proteome</keyword>
<dbReference type="Proteomes" id="UP001642483">
    <property type="component" value="Unassembled WGS sequence"/>
</dbReference>
<feature type="domain" description="Pecanex C-terminal" evidence="8">
    <location>
        <begin position="1527"/>
        <end position="1751"/>
    </location>
</feature>
<evidence type="ECO:0000256" key="5">
    <source>
        <dbReference type="ARBA" id="ARBA00023136"/>
    </source>
</evidence>
<keyword evidence="3 6" id="KW-0812">Transmembrane</keyword>
<dbReference type="InterPro" id="IPR007735">
    <property type="entry name" value="Pecanex_C"/>
</dbReference>
<dbReference type="InterPro" id="IPR039797">
    <property type="entry name" value="Pecanex"/>
</dbReference>
<proteinExistence type="inferred from homology"/>
<evidence type="ECO:0000256" key="2">
    <source>
        <dbReference type="ARBA" id="ARBA00010170"/>
    </source>
</evidence>
<feature type="compositionally biased region" description="Low complexity" evidence="7">
    <location>
        <begin position="613"/>
        <end position="629"/>
    </location>
</feature>
<dbReference type="Pfam" id="PF05041">
    <property type="entry name" value="Pecanex_C"/>
    <property type="match status" value="1"/>
</dbReference>
<feature type="transmembrane region" description="Helical" evidence="6">
    <location>
        <begin position="813"/>
        <end position="829"/>
    </location>
</feature>
<feature type="transmembrane region" description="Helical" evidence="6">
    <location>
        <begin position="57"/>
        <end position="77"/>
    </location>
</feature>
<feature type="compositionally biased region" description="Low complexity" evidence="7">
    <location>
        <begin position="309"/>
        <end position="319"/>
    </location>
</feature>
<comment type="subcellular location">
    <subcellularLocation>
        <location evidence="1 6">Membrane</location>
        <topology evidence="1 6">Multi-pass membrane protein</topology>
    </subcellularLocation>
</comment>
<organism evidence="9 10">
    <name type="scientific">Clavelina lepadiformis</name>
    <name type="common">Light-bulb sea squirt</name>
    <name type="synonym">Ascidia lepadiformis</name>
    <dbReference type="NCBI Taxonomy" id="159417"/>
    <lineage>
        <taxon>Eukaryota</taxon>
        <taxon>Metazoa</taxon>
        <taxon>Chordata</taxon>
        <taxon>Tunicata</taxon>
        <taxon>Ascidiacea</taxon>
        <taxon>Aplousobranchia</taxon>
        <taxon>Clavelinidae</taxon>
        <taxon>Clavelina</taxon>
    </lineage>
</organism>
<evidence type="ECO:0000259" key="8">
    <source>
        <dbReference type="Pfam" id="PF05041"/>
    </source>
</evidence>
<reference evidence="9 10" key="1">
    <citation type="submission" date="2024-02" db="EMBL/GenBank/DDBJ databases">
        <authorList>
            <person name="Daric V."/>
            <person name="Darras S."/>
        </authorList>
    </citation>
    <scope>NUCLEOTIDE SEQUENCE [LARGE SCALE GENOMIC DNA]</scope>
</reference>
<evidence type="ECO:0000256" key="6">
    <source>
        <dbReference type="RuleBase" id="RU367089"/>
    </source>
</evidence>
<evidence type="ECO:0000313" key="9">
    <source>
        <dbReference type="EMBL" id="CAK8685989.1"/>
    </source>
</evidence>
<feature type="compositionally biased region" description="Basic and acidic residues" evidence="7">
    <location>
        <begin position="129"/>
        <end position="138"/>
    </location>
</feature>
<feature type="transmembrane region" description="Helical" evidence="6">
    <location>
        <begin position="898"/>
        <end position="922"/>
    </location>
</feature>
<feature type="transmembrane region" description="Helical" evidence="6">
    <location>
        <begin position="746"/>
        <end position="766"/>
    </location>
</feature>